<protein>
    <submittedName>
        <fullName evidence="2">Uncharacterized protein</fullName>
    </submittedName>
</protein>
<evidence type="ECO:0000256" key="1">
    <source>
        <dbReference type="SAM" id="Coils"/>
    </source>
</evidence>
<keyword evidence="3" id="KW-1185">Reference proteome</keyword>
<gene>
    <name evidence="2" type="ORF">AKJ64_03495</name>
</gene>
<dbReference type="Proteomes" id="UP000070373">
    <property type="component" value="Unassembled WGS sequence"/>
</dbReference>
<organism evidence="2 3">
    <name type="scientific">candidate division MSBL1 archaeon SCGC-AAA259E17</name>
    <dbReference type="NCBI Taxonomy" id="1698263"/>
    <lineage>
        <taxon>Archaea</taxon>
        <taxon>Methanobacteriati</taxon>
        <taxon>Methanobacteriota</taxon>
        <taxon>candidate division MSBL1</taxon>
    </lineage>
</organism>
<proteinExistence type="predicted"/>
<name>A0A133UDM4_9EURY</name>
<keyword evidence="1" id="KW-0175">Coiled coil</keyword>
<feature type="coiled-coil region" evidence="1">
    <location>
        <begin position="21"/>
        <end position="134"/>
    </location>
</feature>
<dbReference type="AlphaFoldDB" id="A0A133UDM4"/>
<evidence type="ECO:0000313" key="2">
    <source>
        <dbReference type="EMBL" id="KXA92313.1"/>
    </source>
</evidence>
<dbReference type="EMBL" id="LHXN01000061">
    <property type="protein sequence ID" value="KXA92313.1"/>
    <property type="molecule type" value="Genomic_DNA"/>
</dbReference>
<comment type="caution">
    <text evidence="2">The sequence shown here is derived from an EMBL/GenBank/DDBJ whole genome shotgun (WGS) entry which is preliminary data.</text>
</comment>
<evidence type="ECO:0000313" key="3">
    <source>
        <dbReference type="Proteomes" id="UP000070373"/>
    </source>
</evidence>
<accession>A0A133UDM4</accession>
<reference evidence="2 3" key="1">
    <citation type="journal article" date="2016" name="Sci. Rep.">
        <title>Metabolic traits of an uncultured archaeal lineage -MSBL1- from brine pools of the Red Sea.</title>
        <authorList>
            <person name="Mwirichia R."/>
            <person name="Alam I."/>
            <person name="Rashid M."/>
            <person name="Vinu M."/>
            <person name="Ba-Alawi W."/>
            <person name="Anthony Kamau A."/>
            <person name="Kamanda Ngugi D."/>
            <person name="Goker M."/>
            <person name="Klenk H.P."/>
            <person name="Bajic V."/>
            <person name="Stingl U."/>
        </authorList>
    </citation>
    <scope>NUCLEOTIDE SEQUENCE [LARGE SCALE GENOMIC DNA]</scope>
    <source>
        <strain evidence="2">SCGC-AAA259E17</strain>
    </source>
</reference>
<sequence>MTGGFDRIEKHIEQMEAVKNYPSLKAENEGLKEQVEELRSELSKKEDRIEKLEEKEEKLERRESELKDVKEELEKTESELKDLKEIKAFRGLSLEEATEKFLESKEAEIDERSRQKFREVKEEYEEKLPQMIEKRLSEVLAKPRSEWSPKIEELVDSKAKEISNHILEERKNWPEWFKKYFQREVSSLVDEQIDEEFKARVEERSNELAEEKLEGLKTRAWPEWYSKNVEPKINTLRDKMRENALEVLKGPWKGLKCDNCGAEKEEFVLTDAGVGNLLRKGKVELECPNPDCVDHGLFGLGSFKHQFEVFIEDLIGLKTTA</sequence>